<gene>
    <name evidence="7" type="ORF">KFE25_005994</name>
</gene>
<protein>
    <recommendedName>
        <fullName evidence="9">UDP-galactose transporter</fullName>
    </recommendedName>
</protein>
<feature type="transmembrane region" description="Helical" evidence="6">
    <location>
        <begin position="6"/>
        <end position="26"/>
    </location>
</feature>
<evidence type="ECO:0000256" key="6">
    <source>
        <dbReference type="SAM" id="Phobius"/>
    </source>
</evidence>
<feature type="transmembrane region" description="Helical" evidence="6">
    <location>
        <begin position="114"/>
        <end position="136"/>
    </location>
</feature>
<sequence>MAEHSFLKYVSLFALLLQNCLVIILTRVVKQRTVQVHFASSVAVLAAEVLKFVLCGAIVCANLPKELRDSGSLLAVVRNTLADHGLSTLKCSVPALCYTAQNNLIYYALGKLEIVVFQLLYQTKLLLTAALSVAILRKTLKPQQWGSLLLLFGGVVLVQLSGGKSGSSSVSTVDAAEHTNGVLAALIGSTLSAFAGVYFEWLLKKDLQVSLWVRNLQLALFTVPISIATVYCNDGDAVRAHGLLGGFDVLVWSVVLTQAFGGIIVAMCMKYADNIMKNFASSGAIVLGGAASVFFFHFQITPQFALGAGIVLASMLIYDPNFCDCRAPATDLELMPRAKAHPGSPRSIADDDSESGLLNENRSLNPSRAGA</sequence>
<reference evidence="7" key="1">
    <citation type="submission" date="2021-05" db="EMBL/GenBank/DDBJ databases">
        <title>The genome of the haptophyte Pavlova lutheri (Diacronema luteri, Pavlovales) - a model for lipid biosynthesis in eukaryotic algae.</title>
        <authorList>
            <person name="Hulatt C.J."/>
            <person name="Posewitz M.C."/>
        </authorList>
    </citation>
    <scope>NUCLEOTIDE SEQUENCE</scope>
    <source>
        <strain evidence="7">NIVA-4/92</strain>
    </source>
</reference>
<proteinExistence type="predicted"/>
<comment type="subcellular location">
    <subcellularLocation>
        <location evidence="1">Membrane</location>
        <topology evidence="1">Multi-pass membrane protein</topology>
    </subcellularLocation>
</comment>
<feature type="transmembrane region" description="Helical" evidence="6">
    <location>
        <begin position="251"/>
        <end position="272"/>
    </location>
</feature>
<keyword evidence="2 6" id="KW-0812">Transmembrane</keyword>
<organism evidence="7 8">
    <name type="scientific">Diacronema lutheri</name>
    <name type="common">Unicellular marine alga</name>
    <name type="synonym">Monochrysis lutheri</name>
    <dbReference type="NCBI Taxonomy" id="2081491"/>
    <lineage>
        <taxon>Eukaryota</taxon>
        <taxon>Haptista</taxon>
        <taxon>Haptophyta</taxon>
        <taxon>Pavlovophyceae</taxon>
        <taxon>Pavlovales</taxon>
        <taxon>Pavlovaceae</taxon>
        <taxon>Diacronema</taxon>
    </lineage>
</organism>
<comment type="caution">
    <text evidence="7">The sequence shown here is derived from an EMBL/GenBank/DDBJ whole genome shotgun (WGS) entry which is preliminary data.</text>
</comment>
<evidence type="ECO:0000256" key="2">
    <source>
        <dbReference type="ARBA" id="ARBA00022692"/>
    </source>
</evidence>
<dbReference type="SUPFAM" id="SSF103481">
    <property type="entry name" value="Multidrug resistance efflux transporter EmrE"/>
    <property type="match status" value="1"/>
</dbReference>
<feature type="transmembrane region" description="Helical" evidence="6">
    <location>
        <begin position="182"/>
        <end position="199"/>
    </location>
</feature>
<evidence type="ECO:0000313" key="8">
    <source>
        <dbReference type="Proteomes" id="UP000751190"/>
    </source>
</evidence>
<dbReference type="PIRSF" id="PIRSF005799">
    <property type="entry name" value="UDP-gal_transpt"/>
    <property type="match status" value="1"/>
</dbReference>
<dbReference type="AlphaFoldDB" id="A0A8J6CED2"/>
<name>A0A8J6CED2_DIALT</name>
<dbReference type="InterPro" id="IPR007271">
    <property type="entry name" value="Nuc_sug_transpt"/>
</dbReference>
<evidence type="ECO:0000256" key="3">
    <source>
        <dbReference type="ARBA" id="ARBA00022989"/>
    </source>
</evidence>
<dbReference type="OMA" id="LCHESGG"/>
<feature type="transmembrane region" description="Helical" evidence="6">
    <location>
        <begin position="38"/>
        <end position="64"/>
    </location>
</feature>
<dbReference type="EMBL" id="JAGTXO010000002">
    <property type="protein sequence ID" value="KAG8469539.1"/>
    <property type="molecule type" value="Genomic_DNA"/>
</dbReference>
<evidence type="ECO:0000256" key="1">
    <source>
        <dbReference type="ARBA" id="ARBA00004141"/>
    </source>
</evidence>
<dbReference type="InterPro" id="IPR037185">
    <property type="entry name" value="EmrE-like"/>
</dbReference>
<evidence type="ECO:0008006" key="9">
    <source>
        <dbReference type="Google" id="ProtNLM"/>
    </source>
</evidence>
<dbReference type="Pfam" id="PF04142">
    <property type="entry name" value="Nuc_sug_transp"/>
    <property type="match status" value="1"/>
</dbReference>
<dbReference type="PANTHER" id="PTHR10231">
    <property type="entry name" value="NUCLEOTIDE-SUGAR TRANSMEMBRANE TRANSPORTER"/>
    <property type="match status" value="1"/>
</dbReference>
<feature type="transmembrane region" description="Helical" evidence="6">
    <location>
        <begin position="279"/>
        <end position="298"/>
    </location>
</feature>
<keyword evidence="8" id="KW-1185">Reference proteome</keyword>
<dbReference type="NCBIfam" id="TIGR00803">
    <property type="entry name" value="nst"/>
    <property type="match status" value="1"/>
</dbReference>
<evidence type="ECO:0000256" key="4">
    <source>
        <dbReference type="ARBA" id="ARBA00023136"/>
    </source>
</evidence>
<feature type="transmembrane region" description="Helical" evidence="6">
    <location>
        <begin position="145"/>
        <end position="162"/>
    </location>
</feature>
<evidence type="ECO:0000313" key="7">
    <source>
        <dbReference type="EMBL" id="KAG8469539.1"/>
    </source>
</evidence>
<evidence type="ECO:0000256" key="5">
    <source>
        <dbReference type="SAM" id="MobiDB-lite"/>
    </source>
</evidence>
<feature type="compositionally biased region" description="Polar residues" evidence="5">
    <location>
        <begin position="356"/>
        <end position="371"/>
    </location>
</feature>
<keyword evidence="4 6" id="KW-0472">Membrane</keyword>
<dbReference type="GO" id="GO:0015165">
    <property type="term" value="F:pyrimidine nucleotide-sugar transmembrane transporter activity"/>
    <property type="evidence" value="ECO:0007669"/>
    <property type="project" value="InterPro"/>
</dbReference>
<dbReference type="GO" id="GO:0000139">
    <property type="term" value="C:Golgi membrane"/>
    <property type="evidence" value="ECO:0007669"/>
    <property type="project" value="InterPro"/>
</dbReference>
<dbReference type="Proteomes" id="UP000751190">
    <property type="component" value="Unassembled WGS sequence"/>
</dbReference>
<keyword evidence="3 6" id="KW-1133">Transmembrane helix</keyword>
<feature type="region of interest" description="Disordered" evidence="5">
    <location>
        <begin position="339"/>
        <end position="371"/>
    </location>
</feature>
<accession>A0A8J6CED2</accession>
<feature type="transmembrane region" description="Helical" evidence="6">
    <location>
        <begin position="211"/>
        <end position="231"/>
    </location>
</feature>
<dbReference type="OrthoDB" id="408493at2759"/>